<feature type="transmembrane region" description="Helical" evidence="2">
    <location>
        <begin position="111"/>
        <end position="138"/>
    </location>
</feature>
<dbReference type="Pfam" id="PF13828">
    <property type="entry name" value="DUF4190"/>
    <property type="match status" value="1"/>
</dbReference>
<reference evidence="4 5" key="1">
    <citation type="submission" date="2018-12" db="EMBL/GenBank/DDBJ databases">
        <authorList>
            <consortium name="Pathogen Informatics"/>
        </authorList>
    </citation>
    <scope>NUCLEOTIDE SEQUENCE [LARGE SCALE GENOMIC DNA]</scope>
    <source>
        <strain evidence="4 5">NCTC10485</strain>
    </source>
</reference>
<dbReference type="InterPro" id="IPR025241">
    <property type="entry name" value="DUF4190"/>
</dbReference>
<keyword evidence="5" id="KW-1185">Reference proteome</keyword>
<accession>A0A448I6R7</accession>
<keyword evidence="2" id="KW-0472">Membrane</keyword>
<dbReference type="AlphaFoldDB" id="A0A448I6R7"/>
<dbReference type="OrthoDB" id="4557756at2"/>
<feature type="transmembrane region" description="Helical" evidence="2">
    <location>
        <begin position="66"/>
        <end position="99"/>
    </location>
</feature>
<dbReference type="EMBL" id="LR134355">
    <property type="protein sequence ID" value="VEG48227.1"/>
    <property type="molecule type" value="Genomic_DNA"/>
</dbReference>
<sequence>MTLPPPPGSTGSSDEPNNPSGSSSTPPSYPPPPGGYGGYGAYPPPPPQPYSGYGTPPQMMRNGLGVAALVVALLSLPAALTIIGGLILGITAIVLGFMGRGRVSRGEANNGGVAVAGIVLGALGVLLSLVLIVVAVVFGRWFMDWGGRDYFDCMQDAGNDRVAQAQCEDEFRGRLEEKFGMTTTPLPGG</sequence>
<organism evidence="4 5">
    <name type="scientific">Mycolicibacterium chitae</name>
    <name type="common">Mycobacterium chitae</name>
    <dbReference type="NCBI Taxonomy" id="1792"/>
    <lineage>
        <taxon>Bacteria</taxon>
        <taxon>Bacillati</taxon>
        <taxon>Actinomycetota</taxon>
        <taxon>Actinomycetes</taxon>
        <taxon>Mycobacteriales</taxon>
        <taxon>Mycobacteriaceae</taxon>
        <taxon>Mycolicibacterium</taxon>
    </lineage>
</organism>
<keyword evidence="2" id="KW-1133">Transmembrane helix</keyword>
<feature type="domain" description="DUF4190" evidence="3">
    <location>
        <begin position="64"/>
        <end position="131"/>
    </location>
</feature>
<dbReference type="RefSeq" id="WP_126334055.1">
    <property type="nucleotide sequence ID" value="NZ_JACKSM010000158.1"/>
</dbReference>
<protein>
    <recommendedName>
        <fullName evidence="3">DUF4190 domain-containing protein</fullName>
    </recommendedName>
</protein>
<evidence type="ECO:0000313" key="4">
    <source>
        <dbReference type="EMBL" id="VEG48227.1"/>
    </source>
</evidence>
<keyword evidence="2" id="KW-0812">Transmembrane</keyword>
<evidence type="ECO:0000313" key="5">
    <source>
        <dbReference type="Proteomes" id="UP000282551"/>
    </source>
</evidence>
<evidence type="ECO:0000256" key="1">
    <source>
        <dbReference type="SAM" id="MobiDB-lite"/>
    </source>
</evidence>
<evidence type="ECO:0000256" key="2">
    <source>
        <dbReference type="SAM" id="Phobius"/>
    </source>
</evidence>
<name>A0A448I6R7_MYCCI</name>
<dbReference type="Proteomes" id="UP000282551">
    <property type="component" value="Chromosome"/>
</dbReference>
<feature type="region of interest" description="Disordered" evidence="1">
    <location>
        <begin position="1"/>
        <end position="41"/>
    </location>
</feature>
<proteinExistence type="predicted"/>
<evidence type="ECO:0000259" key="3">
    <source>
        <dbReference type="Pfam" id="PF13828"/>
    </source>
</evidence>
<feature type="compositionally biased region" description="Polar residues" evidence="1">
    <location>
        <begin position="9"/>
        <end position="18"/>
    </location>
</feature>
<gene>
    <name evidence="4" type="ORF">NCTC10485_02521</name>
</gene>